<sequence length="212" mass="23959">MVDVLMVLVDVDIVDVATVFSRQFSKVVNGLAENIWRSTTLYPSKPQIPSPVGVAEDEVVAEEVVSSGEVEVTETSEDMLDEIEMEDDVVDSIDDDEPEKVLVGVENRVELEEMLVEIECEVELDETLLELPQYEYWEQQLPYFPPMQVIPAGDAPYKSPQRTFVVIFTFTIEEGAVDKAIPVEVLRLEVVEVRTDVMPLQLPNDDWQPVSQ</sequence>
<evidence type="ECO:0000313" key="2">
    <source>
        <dbReference type="Proteomes" id="UP000249757"/>
    </source>
</evidence>
<protein>
    <submittedName>
        <fullName evidence="1">SSP160 multi-domain protein</fullName>
    </submittedName>
</protein>
<dbReference type="OrthoDB" id="3695471at2759"/>
<dbReference type="AlphaFoldDB" id="A0A2W1DLR3"/>
<evidence type="ECO:0000313" key="1">
    <source>
        <dbReference type="EMBL" id="KAI1513291.1"/>
    </source>
</evidence>
<comment type="caution">
    <text evidence="1">The sequence shown here is derived from an EMBL/GenBank/DDBJ whole genome shotgun (WGS) entry which is preliminary data.</text>
</comment>
<organism evidence="1 2">
    <name type="scientific">Pyrenophora tritici-repentis</name>
    <dbReference type="NCBI Taxonomy" id="45151"/>
    <lineage>
        <taxon>Eukaryota</taxon>
        <taxon>Fungi</taxon>
        <taxon>Dikarya</taxon>
        <taxon>Ascomycota</taxon>
        <taxon>Pezizomycotina</taxon>
        <taxon>Dothideomycetes</taxon>
        <taxon>Pleosporomycetidae</taxon>
        <taxon>Pleosporales</taxon>
        <taxon>Pleosporineae</taxon>
        <taxon>Pleosporaceae</taxon>
        <taxon>Pyrenophora</taxon>
    </lineage>
</organism>
<name>A0A2W1DLR3_9PLEO</name>
<accession>A0A2W1DLR3</accession>
<keyword evidence="2" id="KW-1185">Reference proteome</keyword>
<proteinExistence type="predicted"/>
<dbReference type="Proteomes" id="UP000249757">
    <property type="component" value="Unassembled WGS sequence"/>
</dbReference>
<reference evidence="2" key="1">
    <citation type="journal article" date="2022" name="Microb. Genom.">
        <title>A global pangenome for the wheat fungal pathogen Pyrenophora tritici-repentis and prediction of effector protein structural homology.</title>
        <authorList>
            <person name="Moolhuijzen P.M."/>
            <person name="See P.T."/>
            <person name="Shi G."/>
            <person name="Powell H.R."/>
            <person name="Cockram J."/>
            <person name="Jorgensen L.N."/>
            <person name="Benslimane H."/>
            <person name="Strelkov S.E."/>
            <person name="Turner J."/>
            <person name="Liu Z."/>
            <person name="Moffat C.S."/>
        </authorList>
    </citation>
    <scope>NUCLEOTIDE SEQUENCE [LARGE SCALE GENOMIC DNA]</scope>
</reference>
<gene>
    <name evidence="1" type="ORF">Ptr86124_007193</name>
</gene>
<dbReference type="EMBL" id="NRDI02000009">
    <property type="protein sequence ID" value="KAI1513291.1"/>
    <property type="molecule type" value="Genomic_DNA"/>
</dbReference>